<reference evidence="1 2" key="1">
    <citation type="submission" date="2023-07" db="EMBL/GenBank/DDBJ databases">
        <title>Genomic Encyclopedia of Type Strains, Phase IV (KMG-IV): sequencing the most valuable type-strain genomes for metagenomic binning, comparative biology and taxonomic classification.</title>
        <authorList>
            <person name="Goeker M."/>
        </authorList>
    </citation>
    <scope>NUCLEOTIDE SEQUENCE [LARGE SCALE GENOMIC DNA]</scope>
    <source>
        <strain evidence="1 2">DSM 27848</strain>
    </source>
</reference>
<keyword evidence="2" id="KW-1185">Reference proteome</keyword>
<protein>
    <submittedName>
        <fullName evidence="1">Uncharacterized protein</fullName>
    </submittedName>
</protein>
<comment type="caution">
    <text evidence="1">The sequence shown here is derived from an EMBL/GenBank/DDBJ whole genome shotgun (WGS) entry which is preliminary data.</text>
</comment>
<dbReference type="EMBL" id="JAUSUO010000009">
    <property type="protein sequence ID" value="MDQ0344411.1"/>
    <property type="molecule type" value="Genomic_DNA"/>
</dbReference>
<organism evidence="1 2">
    <name type="scientific">Lederbergia wuyishanensis</name>
    <dbReference type="NCBI Taxonomy" id="1347903"/>
    <lineage>
        <taxon>Bacteria</taxon>
        <taxon>Bacillati</taxon>
        <taxon>Bacillota</taxon>
        <taxon>Bacilli</taxon>
        <taxon>Bacillales</taxon>
        <taxon>Bacillaceae</taxon>
        <taxon>Lederbergia</taxon>
    </lineage>
</organism>
<accession>A0ABU0D7U4</accession>
<sequence length="38" mass="4453">MKSFVITIIDDVDIFDSRWVIVDQDKKEVEANLIEAKE</sequence>
<proteinExistence type="predicted"/>
<dbReference type="Proteomes" id="UP001232343">
    <property type="component" value="Unassembled WGS sequence"/>
</dbReference>
<gene>
    <name evidence="1" type="ORF">J2S14_003254</name>
</gene>
<name>A0ABU0D7U4_9BACI</name>
<evidence type="ECO:0000313" key="1">
    <source>
        <dbReference type="EMBL" id="MDQ0344411.1"/>
    </source>
</evidence>
<evidence type="ECO:0000313" key="2">
    <source>
        <dbReference type="Proteomes" id="UP001232343"/>
    </source>
</evidence>